<dbReference type="EMBL" id="CM056815">
    <property type="protein sequence ID" value="KAJ8629581.1"/>
    <property type="molecule type" value="Genomic_DNA"/>
</dbReference>
<evidence type="ECO:0000313" key="1">
    <source>
        <dbReference type="EMBL" id="KAJ8629581.1"/>
    </source>
</evidence>
<gene>
    <name evidence="1" type="ORF">MRB53_022904</name>
</gene>
<dbReference type="Proteomes" id="UP001234297">
    <property type="component" value="Chromosome 7"/>
</dbReference>
<sequence length="100" mass="10984">MAAFATADLCHENEELLESGDLRVLHPVFKTYGRSPVFFGQIVTIKVFEENLLVKELMKAGGDGRVLVIDGGGSMRRAMVWGVGCSSLNKQKIWAGLVSW</sequence>
<accession>A0ACC2L823</accession>
<protein>
    <submittedName>
        <fullName evidence="1">Uncharacterized protein</fullName>
    </submittedName>
</protein>
<proteinExistence type="predicted"/>
<reference evidence="1 2" key="1">
    <citation type="journal article" date="2022" name="Hortic Res">
        <title>A haplotype resolved chromosomal level avocado genome allows analysis of novel avocado genes.</title>
        <authorList>
            <person name="Nath O."/>
            <person name="Fletcher S.J."/>
            <person name="Hayward A."/>
            <person name="Shaw L.M."/>
            <person name="Masouleh A.K."/>
            <person name="Furtado A."/>
            <person name="Henry R.J."/>
            <person name="Mitter N."/>
        </authorList>
    </citation>
    <scope>NUCLEOTIDE SEQUENCE [LARGE SCALE GENOMIC DNA]</scope>
    <source>
        <strain evidence="2">cv. Hass</strain>
    </source>
</reference>
<evidence type="ECO:0000313" key="2">
    <source>
        <dbReference type="Proteomes" id="UP001234297"/>
    </source>
</evidence>
<name>A0ACC2L823_PERAE</name>
<comment type="caution">
    <text evidence="1">The sequence shown here is derived from an EMBL/GenBank/DDBJ whole genome shotgun (WGS) entry which is preliminary data.</text>
</comment>
<organism evidence="1 2">
    <name type="scientific">Persea americana</name>
    <name type="common">Avocado</name>
    <dbReference type="NCBI Taxonomy" id="3435"/>
    <lineage>
        <taxon>Eukaryota</taxon>
        <taxon>Viridiplantae</taxon>
        <taxon>Streptophyta</taxon>
        <taxon>Embryophyta</taxon>
        <taxon>Tracheophyta</taxon>
        <taxon>Spermatophyta</taxon>
        <taxon>Magnoliopsida</taxon>
        <taxon>Magnoliidae</taxon>
        <taxon>Laurales</taxon>
        <taxon>Lauraceae</taxon>
        <taxon>Persea</taxon>
    </lineage>
</organism>
<keyword evidence="2" id="KW-1185">Reference proteome</keyword>